<evidence type="ECO:0000313" key="2">
    <source>
        <dbReference type="Proteomes" id="UP000613580"/>
    </source>
</evidence>
<dbReference type="Proteomes" id="UP000613580">
    <property type="component" value="Unassembled WGS sequence"/>
</dbReference>
<protein>
    <recommendedName>
        <fullName evidence="3">Arrestin-like N-terminal domain-containing protein</fullName>
    </recommendedName>
</protein>
<accession>A0A8H6WH70</accession>
<evidence type="ECO:0008006" key="3">
    <source>
        <dbReference type="Google" id="ProtNLM"/>
    </source>
</evidence>
<organism evidence="1 2">
    <name type="scientific">Mycena chlorophos</name>
    <name type="common">Agaric fungus</name>
    <name type="synonym">Agaricus chlorophos</name>
    <dbReference type="NCBI Taxonomy" id="658473"/>
    <lineage>
        <taxon>Eukaryota</taxon>
        <taxon>Fungi</taxon>
        <taxon>Dikarya</taxon>
        <taxon>Basidiomycota</taxon>
        <taxon>Agaricomycotina</taxon>
        <taxon>Agaricomycetes</taxon>
        <taxon>Agaricomycetidae</taxon>
        <taxon>Agaricales</taxon>
        <taxon>Marasmiineae</taxon>
        <taxon>Mycenaceae</taxon>
        <taxon>Mycena</taxon>
    </lineage>
</organism>
<dbReference type="Gene3D" id="2.60.40.640">
    <property type="match status" value="1"/>
</dbReference>
<comment type="caution">
    <text evidence="1">The sequence shown here is derived from an EMBL/GenBank/DDBJ whole genome shotgun (WGS) entry which is preliminary data.</text>
</comment>
<evidence type="ECO:0000313" key="1">
    <source>
        <dbReference type="EMBL" id="KAF7316681.1"/>
    </source>
</evidence>
<dbReference type="OrthoDB" id="3261578at2759"/>
<dbReference type="AlphaFoldDB" id="A0A8H6WH70"/>
<keyword evidence="2" id="KW-1185">Reference proteome</keyword>
<dbReference type="InterPro" id="IPR014752">
    <property type="entry name" value="Arrestin-like_C"/>
</dbReference>
<sequence>MTKEHTFSLFTKSGQPWATLTLVAHTHRDRATFIEGMACTGEFSLDLDSAASIHTVVVSLRGQIITGPLPSDMFTFLDVSQTLWSRAMGDPLSPGGSKWTKDLKGKYQWPFSLPIQPTVSLSGQEFRLPESFFERHTRAQVEYEVCVKIMRPKLRADHRLSTFVEYLPVSQPSPSSGLRQLAYEHHRALLGPEADPEGWKTLSPVKTFGRLSSQAVEATCTLSLATPLCYTRGTSIPCNLQIEGSDPAILDILASPDSVDLRLRRNARFRTRDKEQLWKDQFEFSEMAIWWHSLPSDSLLDSTETLITGGSLRRTLKGELHLRPDLITSSSIAHYQLEYAVVLQLNSFANQMYESLDTGPLIVEPVEIASDLPVGPRPLVYSTPFETKAVTIRCTASEPLL</sequence>
<dbReference type="EMBL" id="JACAZE010000005">
    <property type="protein sequence ID" value="KAF7316681.1"/>
    <property type="molecule type" value="Genomic_DNA"/>
</dbReference>
<reference evidence="1" key="1">
    <citation type="submission" date="2020-05" db="EMBL/GenBank/DDBJ databases">
        <title>Mycena genomes resolve the evolution of fungal bioluminescence.</title>
        <authorList>
            <person name="Tsai I.J."/>
        </authorList>
    </citation>
    <scope>NUCLEOTIDE SEQUENCE</scope>
    <source>
        <strain evidence="1">110903Hualien_Pintung</strain>
    </source>
</reference>
<name>A0A8H6WH70_MYCCL</name>
<gene>
    <name evidence="1" type="ORF">HMN09_00401000</name>
</gene>
<proteinExistence type="predicted"/>